<proteinExistence type="predicted"/>
<feature type="compositionally biased region" description="Low complexity" evidence="1">
    <location>
        <begin position="108"/>
        <end position="125"/>
    </location>
</feature>
<evidence type="ECO:0000313" key="3">
    <source>
        <dbReference type="Proteomes" id="UP001345219"/>
    </source>
</evidence>
<protein>
    <submittedName>
        <fullName evidence="2">Uncharacterized protein</fullName>
    </submittedName>
</protein>
<comment type="caution">
    <text evidence="2">The sequence shown here is derived from an EMBL/GenBank/DDBJ whole genome shotgun (WGS) entry which is preliminary data.</text>
</comment>
<name>A0AAN7JN86_9MYRT</name>
<evidence type="ECO:0000313" key="2">
    <source>
        <dbReference type="EMBL" id="KAK4750510.1"/>
    </source>
</evidence>
<sequence>MQSTTHGIGPLIGNGLLHGSMQLRVGFNNYSIPVISALPEFMTLRLLLAGLYRPQGAAHRSLLPSVPSPSLFYKRRPWFVSRRGGARGPSSGIPALLTLAKADDAVDSSAPAARQTASSSSPSPSLEAGGPELMGQESVPLEGVIQFEKSDASPLLKNGDGLHCSPVEMCWPFFCLQLLADSATDSPFST</sequence>
<organism evidence="2 3">
    <name type="scientific">Trapa incisa</name>
    <dbReference type="NCBI Taxonomy" id="236973"/>
    <lineage>
        <taxon>Eukaryota</taxon>
        <taxon>Viridiplantae</taxon>
        <taxon>Streptophyta</taxon>
        <taxon>Embryophyta</taxon>
        <taxon>Tracheophyta</taxon>
        <taxon>Spermatophyta</taxon>
        <taxon>Magnoliopsida</taxon>
        <taxon>eudicotyledons</taxon>
        <taxon>Gunneridae</taxon>
        <taxon>Pentapetalae</taxon>
        <taxon>rosids</taxon>
        <taxon>malvids</taxon>
        <taxon>Myrtales</taxon>
        <taxon>Lythraceae</taxon>
        <taxon>Trapa</taxon>
    </lineage>
</organism>
<keyword evidence="3" id="KW-1185">Reference proteome</keyword>
<reference evidence="2 3" key="1">
    <citation type="journal article" date="2023" name="Hortic Res">
        <title>Pangenome of water caltrop reveals structural variations and asymmetric subgenome divergence after allopolyploidization.</title>
        <authorList>
            <person name="Zhang X."/>
            <person name="Chen Y."/>
            <person name="Wang L."/>
            <person name="Yuan Y."/>
            <person name="Fang M."/>
            <person name="Shi L."/>
            <person name="Lu R."/>
            <person name="Comes H.P."/>
            <person name="Ma Y."/>
            <person name="Chen Y."/>
            <person name="Huang G."/>
            <person name="Zhou Y."/>
            <person name="Zheng Z."/>
            <person name="Qiu Y."/>
        </authorList>
    </citation>
    <scope>NUCLEOTIDE SEQUENCE [LARGE SCALE GENOMIC DNA]</scope>
    <source>
        <tissue evidence="2">Roots</tissue>
    </source>
</reference>
<dbReference type="AlphaFoldDB" id="A0AAN7JN86"/>
<dbReference type="EMBL" id="JAXIOK010000017">
    <property type="protein sequence ID" value="KAK4750510.1"/>
    <property type="molecule type" value="Genomic_DNA"/>
</dbReference>
<evidence type="ECO:0000256" key="1">
    <source>
        <dbReference type="SAM" id="MobiDB-lite"/>
    </source>
</evidence>
<feature type="region of interest" description="Disordered" evidence="1">
    <location>
        <begin position="108"/>
        <end position="134"/>
    </location>
</feature>
<accession>A0AAN7JN86</accession>
<dbReference type="Proteomes" id="UP001345219">
    <property type="component" value="Chromosome 4"/>
</dbReference>
<gene>
    <name evidence="2" type="ORF">SAY87_003992</name>
</gene>